<accession>A0A4R2Q3N2</accession>
<comment type="caution">
    <text evidence="1">The sequence shown here is derived from an EMBL/GenBank/DDBJ whole genome shotgun (WGS) entry which is preliminary data.</text>
</comment>
<dbReference type="Proteomes" id="UP000294835">
    <property type="component" value="Unassembled WGS sequence"/>
</dbReference>
<reference evidence="1 2" key="1">
    <citation type="submission" date="2019-03" db="EMBL/GenBank/DDBJ databases">
        <title>Genomic Encyclopedia of Type Strains, Phase IV (KMG-IV): sequencing the most valuable type-strain genomes for metagenomic binning, comparative biology and taxonomic classification.</title>
        <authorList>
            <person name="Goeker M."/>
        </authorList>
    </citation>
    <scope>NUCLEOTIDE SEQUENCE [LARGE SCALE GENOMIC DNA]</scope>
    <source>
        <strain evidence="1 2">DSM 18063</strain>
    </source>
</reference>
<dbReference type="InterPro" id="IPR011739">
    <property type="entry name" value="GTA_rcc01693"/>
</dbReference>
<evidence type="ECO:0000313" key="2">
    <source>
        <dbReference type="Proteomes" id="UP000294835"/>
    </source>
</evidence>
<evidence type="ECO:0000313" key="1">
    <source>
        <dbReference type="EMBL" id="TCP42328.1"/>
    </source>
</evidence>
<organism evidence="1 2">
    <name type="scientific">Rhodovulum marinum</name>
    <dbReference type="NCBI Taxonomy" id="320662"/>
    <lineage>
        <taxon>Bacteria</taxon>
        <taxon>Pseudomonadati</taxon>
        <taxon>Pseudomonadota</taxon>
        <taxon>Alphaproteobacteria</taxon>
        <taxon>Rhodobacterales</taxon>
        <taxon>Paracoccaceae</taxon>
        <taxon>Rhodovulum</taxon>
    </lineage>
</organism>
<gene>
    <name evidence="1" type="ORF">EV662_103235</name>
</gene>
<name>A0A4R2Q3N2_9RHOB</name>
<sequence>MVGFDWGALMKAGIRGLGLRPAEFWALTPAELMLMLGAVGGPAPMSRARLEELARAFPDNKKDQG</sequence>
<protein>
    <submittedName>
        <fullName evidence="1">Putative phage protein (TIGR02216 family)</fullName>
    </submittedName>
</protein>
<dbReference type="NCBIfam" id="TIGR02216">
    <property type="entry name" value="phage_TIGR02216"/>
    <property type="match status" value="1"/>
</dbReference>
<dbReference type="InterPro" id="IPR019056">
    <property type="entry name" value="Phage_TAC_6"/>
</dbReference>
<dbReference type="EMBL" id="SLXP01000003">
    <property type="protein sequence ID" value="TCP42328.1"/>
    <property type="molecule type" value="Genomic_DNA"/>
</dbReference>
<dbReference type="Pfam" id="PF09550">
    <property type="entry name" value="Phage_TAC_6"/>
    <property type="match status" value="1"/>
</dbReference>
<dbReference type="RefSeq" id="WP_132461462.1">
    <property type="nucleotide sequence ID" value="NZ_SLXP01000003.1"/>
</dbReference>
<dbReference type="AlphaFoldDB" id="A0A4R2Q3N2"/>
<proteinExistence type="predicted"/>
<dbReference type="OrthoDB" id="7582980at2"/>
<keyword evidence="2" id="KW-1185">Reference proteome</keyword>